<proteinExistence type="predicted"/>
<organism evidence="1 2">
    <name type="scientific">Hyalomma asiaticum</name>
    <name type="common">Tick</name>
    <dbReference type="NCBI Taxonomy" id="266040"/>
    <lineage>
        <taxon>Eukaryota</taxon>
        <taxon>Metazoa</taxon>
        <taxon>Ecdysozoa</taxon>
        <taxon>Arthropoda</taxon>
        <taxon>Chelicerata</taxon>
        <taxon>Arachnida</taxon>
        <taxon>Acari</taxon>
        <taxon>Parasitiformes</taxon>
        <taxon>Ixodida</taxon>
        <taxon>Ixodoidea</taxon>
        <taxon>Ixodidae</taxon>
        <taxon>Hyalomminae</taxon>
        <taxon>Hyalomma</taxon>
    </lineage>
</organism>
<sequence length="611" mass="67813">MSKTYPAMSEQEFLSRVGSHVVVKQQELAFKDPIRVLVTAVTTELAYRMLIPLVRGDVFGVDQPIVLHLYDESENISDMQGIAMEIEDCSFELLKQVVFTGEDEVAFLNVDVAFLNDSVPVDGDRALFEKCVQTYAGHGKALSAHAKKTVKVIISGHPINTNTYVCIRYAKNIPYENFTGLARLNHNRAVTLLSQRLGVIPNKIVNMIVWGHRGDMLVPDYSRSVVIKKAKRYKISDLVSRDYLDEGLPEDVKIREDLEGMAQHTQEAPQQPQTKSAIVVAEDKAERKKDHLRVLVTNATSPMAHTIATAVAQGYVFGYEQPIILHLLDAKGTMGMLEGLVLELLDCTYPLLRQVLMTTVDDSAFTGIDAAFLLYETQNAPVEQGVQLFRRYGAALEKYAKRTVKVVVGGSYFSINAFACIQAAPSIDSRNITALTRLEHNQALAQIASKLAVAPNKVRNVVVWGGKGRLPDAYNAVFLHREALLPVTETLKDESYLSGEFINVVNNRARDLMNGRSKYPSLSKGKAACDHMRDWWQGTAEGTWVSMGVISNGSYGVPKGIVYSFPVRIENKEWQIVEGIEVNPYIKKRIDESAQRTLNEIQAAVPAVAVA</sequence>
<accession>A0ACB7S7K6</accession>
<protein>
    <submittedName>
        <fullName evidence="1">Uncharacterized protein</fullName>
    </submittedName>
</protein>
<evidence type="ECO:0000313" key="2">
    <source>
        <dbReference type="Proteomes" id="UP000821845"/>
    </source>
</evidence>
<dbReference type="EMBL" id="CM023485">
    <property type="protein sequence ID" value="KAH6929658.1"/>
    <property type="molecule type" value="Genomic_DNA"/>
</dbReference>
<reference evidence="1" key="1">
    <citation type="submission" date="2020-05" db="EMBL/GenBank/DDBJ databases">
        <title>Large-scale comparative analyses of tick genomes elucidate their genetic diversity and vector capacities.</title>
        <authorList>
            <person name="Jia N."/>
            <person name="Wang J."/>
            <person name="Shi W."/>
            <person name="Du L."/>
            <person name="Sun Y."/>
            <person name="Zhan W."/>
            <person name="Jiang J."/>
            <person name="Wang Q."/>
            <person name="Zhang B."/>
            <person name="Ji P."/>
            <person name="Sakyi L.B."/>
            <person name="Cui X."/>
            <person name="Yuan T."/>
            <person name="Jiang B."/>
            <person name="Yang W."/>
            <person name="Lam T.T.-Y."/>
            <person name="Chang Q."/>
            <person name="Ding S."/>
            <person name="Wang X."/>
            <person name="Zhu J."/>
            <person name="Ruan X."/>
            <person name="Zhao L."/>
            <person name="Wei J."/>
            <person name="Que T."/>
            <person name="Du C."/>
            <person name="Cheng J."/>
            <person name="Dai P."/>
            <person name="Han X."/>
            <person name="Huang E."/>
            <person name="Gao Y."/>
            <person name="Liu J."/>
            <person name="Shao H."/>
            <person name="Ye R."/>
            <person name="Li L."/>
            <person name="Wei W."/>
            <person name="Wang X."/>
            <person name="Wang C."/>
            <person name="Yang T."/>
            <person name="Huo Q."/>
            <person name="Li W."/>
            <person name="Guo W."/>
            <person name="Chen H."/>
            <person name="Zhou L."/>
            <person name="Ni X."/>
            <person name="Tian J."/>
            <person name="Zhou Y."/>
            <person name="Sheng Y."/>
            <person name="Liu T."/>
            <person name="Pan Y."/>
            <person name="Xia L."/>
            <person name="Li J."/>
            <person name="Zhao F."/>
            <person name="Cao W."/>
        </authorList>
    </citation>
    <scope>NUCLEOTIDE SEQUENCE</scope>
    <source>
        <tissue evidence="1">Larvae</tissue>
    </source>
</reference>
<comment type="caution">
    <text evidence="1">The sequence shown here is derived from an EMBL/GenBank/DDBJ whole genome shotgun (WGS) entry which is preliminary data.</text>
</comment>
<dbReference type="Proteomes" id="UP000821845">
    <property type="component" value="Chromosome 5"/>
</dbReference>
<keyword evidence="2" id="KW-1185">Reference proteome</keyword>
<name>A0ACB7S7K6_HYAAI</name>
<gene>
    <name evidence="1" type="ORF">HPB50_003799</name>
</gene>
<evidence type="ECO:0000313" key="1">
    <source>
        <dbReference type="EMBL" id="KAH6929658.1"/>
    </source>
</evidence>